<comment type="pathway">
    <text evidence="2 11">Amino-acid biosynthesis; L-histidine biosynthesis; L-histidine from 5-phospho-alpha-D-ribose 1-diphosphate: step 7/9.</text>
</comment>
<dbReference type="UniPathway" id="UPA00031">
    <property type="reaction ID" value="UER00012"/>
</dbReference>
<dbReference type="PANTHER" id="PTHR42885:SF2">
    <property type="entry name" value="HISTIDINOL-PHOSPHATE AMINOTRANSFERASE"/>
    <property type="match status" value="1"/>
</dbReference>
<evidence type="ECO:0000256" key="8">
    <source>
        <dbReference type="ARBA" id="ARBA00022898"/>
    </source>
</evidence>
<dbReference type="InterPro" id="IPR015421">
    <property type="entry name" value="PyrdxlP-dep_Trfase_major"/>
</dbReference>
<dbReference type="STRING" id="396588.Tgr7_0746"/>
<dbReference type="HAMAP" id="MF_01023">
    <property type="entry name" value="HisC_aminotrans_2"/>
    <property type="match status" value="1"/>
</dbReference>
<feature type="modified residue" description="N6-(pyridoxal phosphate)lysine" evidence="11">
    <location>
        <position position="220"/>
    </location>
</feature>
<dbReference type="CDD" id="cd00609">
    <property type="entry name" value="AAT_like"/>
    <property type="match status" value="1"/>
</dbReference>
<evidence type="ECO:0000256" key="11">
    <source>
        <dbReference type="HAMAP-Rule" id="MF_01023"/>
    </source>
</evidence>
<dbReference type="SUPFAM" id="SSF53383">
    <property type="entry name" value="PLP-dependent transferases"/>
    <property type="match status" value="1"/>
</dbReference>
<dbReference type="GO" id="GO:0000105">
    <property type="term" value="P:L-histidine biosynthetic process"/>
    <property type="evidence" value="ECO:0007669"/>
    <property type="project" value="UniProtKB-UniRule"/>
</dbReference>
<keyword evidence="5 11" id="KW-0032">Aminotransferase</keyword>
<evidence type="ECO:0000256" key="10">
    <source>
        <dbReference type="ARBA" id="ARBA00047481"/>
    </source>
</evidence>
<evidence type="ECO:0000256" key="1">
    <source>
        <dbReference type="ARBA" id="ARBA00001933"/>
    </source>
</evidence>
<dbReference type="Pfam" id="PF00155">
    <property type="entry name" value="Aminotran_1_2"/>
    <property type="match status" value="1"/>
</dbReference>
<evidence type="ECO:0000256" key="5">
    <source>
        <dbReference type="ARBA" id="ARBA00022576"/>
    </source>
</evidence>
<comment type="cofactor">
    <cofactor evidence="1 11">
        <name>pyridoxal 5'-phosphate</name>
        <dbReference type="ChEBI" id="CHEBI:597326"/>
    </cofactor>
</comment>
<dbReference type="OrthoDB" id="9809616at2"/>
<dbReference type="KEGG" id="tgr:Tgr7_0746"/>
<dbReference type="Gene3D" id="3.90.1150.10">
    <property type="entry name" value="Aspartate Aminotransferase, domain 1"/>
    <property type="match status" value="1"/>
</dbReference>
<comment type="similarity">
    <text evidence="3 11">Belongs to the class-II pyridoxal-phosphate-dependent aminotransferase family. Histidinol-phosphate aminotransferase subfamily.</text>
</comment>
<dbReference type="RefSeq" id="WP_012637326.1">
    <property type="nucleotide sequence ID" value="NC_011901.1"/>
</dbReference>
<reference evidence="13 14" key="1">
    <citation type="journal article" date="2011" name="Stand. Genomic Sci.">
        <title>Complete genome sequence of 'Thioalkalivibrio sulfidophilus' HL-EbGr7.</title>
        <authorList>
            <person name="Muyzer G."/>
            <person name="Sorokin D.Y."/>
            <person name="Mavromatis K."/>
            <person name="Lapidus A."/>
            <person name="Clum A."/>
            <person name="Ivanova N."/>
            <person name="Pati A."/>
            <person name="d'Haeseleer P."/>
            <person name="Woyke T."/>
            <person name="Kyrpides N.C."/>
        </authorList>
    </citation>
    <scope>NUCLEOTIDE SEQUENCE [LARGE SCALE GENOMIC DNA]</scope>
    <source>
        <strain evidence="13 14">HL-EbGR7</strain>
    </source>
</reference>
<keyword evidence="6 11" id="KW-0028">Amino-acid biosynthesis</keyword>
<dbReference type="Proteomes" id="UP000002383">
    <property type="component" value="Chromosome"/>
</dbReference>
<dbReference type="EC" id="2.6.1.9" evidence="11"/>
<dbReference type="GO" id="GO:0030170">
    <property type="term" value="F:pyridoxal phosphate binding"/>
    <property type="evidence" value="ECO:0007669"/>
    <property type="project" value="InterPro"/>
</dbReference>
<protein>
    <recommendedName>
        <fullName evidence="11">Histidinol-phosphate aminotransferase</fullName>
        <ecNumber evidence="11">2.6.1.9</ecNumber>
    </recommendedName>
    <alternativeName>
        <fullName evidence="11">Imidazole acetol-phosphate transaminase</fullName>
    </alternativeName>
</protein>
<evidence type="ECO:0000313" key="14">
    <source>
        <dbReference type="Proteomes" id="UP000002383"/>
    </source>
</evidence>
<keyword evidence="7 11" id="KW-0808">Transferase</keyword>
<evidence type="ECO:0000313" key="13">
    <source>
        <dbReference type="EMBL" id="ACL71838.1"/>
    </source>
</evidence>
<dbReference type="InterPro" id="IPR015422">
    <property type="entry name" value="PyrdxlP-dep_Trfase_small"/>
</dbReference>
<evidence type="ECO:0000256" key="4">
    <source>
        <dbReference type="ARBA" id="ARBA00011738"/>
    </source>
</evidence>
<proteinExistence type="inferred from homology"/>
<evidence type="ECO:0000256" key="3">
    <source>
        <dbReference type="ARBA" id="ARBA00007970"/>
    </source>
</evidence>
<dbReference type="GO" id="GO:0004400">
    <property type="term" value="F:histidinol-phosphate transaminase activity"/>
    <property type="evidence" value="ECO:0007669"/>
    <property type="project" value="UniProtKB-UniRule"/>
</dbReference>
<dbReference type="PANTHER" id="PTHR42885">
    <property type="entry name" value="HISTIDINOL-PHOSPHATE AMINOTRANSFERASE-RELATED"/>
    <property type="match status" value="1"/>
</dbReference>
<accession>B8GMK6</accession>
<keyword evidence="8 11" id="KW-0663">Pyridoxal phosphate</keyword>
<evidence type="ECO:0000256" key="6">
    <source>
        <dbReference type="ARBA" id="ARBA00022605"/>
    </source>
</evidence>
<dbReference type="InterPro" id="IPR015424">
    <property type="entry name" value="PyrdxlP-dep_Trfase"/>
</dbReference>
<dbReference type="AlphaFoldDB" id="B8GMK6"/>
<organism evidence="13 14">
    <name type="scientific">Thioalkalivibrio sulfidiphilus (strain HL-EbGR7)</name>
    <dbReference type="NCBI Taxonomy" id="396588"/>
    <lineage>
        <taxon>Bacteria</taxon>
        <taxon>Pseudomonadati</taxon>
        <taxon>Pseudomonadota</taxon>
        <taxon>Gammaproteobacteria</taxon>
        <taxon>Chromatiales</taxon>
        <taxon>Ectothiorhodospiraceae</taxon>
        <taxon>Thioalkalivibrio</taxon>
    </lineage>
</organism>
<dbReference type="InterPro" id="IPR004839">
    <property type="entry name" value="Aminotransferase_I/II_large"/>
</dbReference>
<keyword evidence="14" id="KW-1185">Reference proteome</keyword>
<dbReference type="eggNOG" id="COG0079">
    <property type="taxonomic scope" value="Bacteria"/>
</dbReference>
<feature type="domain" description="Aminotransferase class I/classII large" evidence="12">
    <location>
        <begin position="31"/>
        <end position="356"/>
    </location>
</feature>
<evidence type="ECO:0000256" key="9">
    <source>
        <dbReference type="ARBA" id="ARBA00023102"/>
    </source>
</evidence>
<evidence type="ECO:0000256" key="7">
    <source>
        <dbReference type="ARBA" id="ARBA00022679"/>
    </source>
</evidence>
<comment type="catalytic activity">
    <reaction evidence="10 11">
        <text>L-histidinol phosphate + 2-oxoglutarate = 3-(imidazol-4-yl)-2-oxopropyl phosphate + L-glutamate</text>
        <dbReference type="Rhea" id="RHEA:23744"/>
        <dbReference type="ChEBI" id="CHEBI:16810"/>
        <dbReference type="ChEBI" id="CHEBI:29985"/>
        <dbReference type="ChEBI" id="CHEBI:57766"/>
        <dbReference type="ChEBI" id="CHEBI:57980"/>
        <dbReference type="EC" id="2.6.1.9"/>
    </reaction>
</comment>
<dbReference type="EMBL" id="CP001339">
    <property type="protein sequence ID" value="ACL71838.1"/>
    <property type="molecule type" value="Genomic_DNA"/>
</dbReference>
<sequence>MKDADTLVGQWVRPGIRALAAYHVPDATGFVKLDAMENPYHWPPELVDAWLAQLRDVELNRYPDPRSPQLIETLRRVAGIPADQSVILGNGSDELIQVIIMALAAPGRVVMSVEPSFVMYRMIAGYADMAYVGVPLGEDFALDVDGFIRAMQEHQPAVVFLAYPNNPTGNRFPREDVEAVIQAAPGLVVVDEAYAPFADDSFLKDLGRYPNLVVMRTVSKQGLAGLRLGYLSGPAEWLSEFDKLRLPYNINVLTQASATFALEHHQVLEDQARAIRHDRGVLLDALAALPGLKVYPSEANFILFRVPQGQGNRVFQGLKDAGVLIKNLSPQGGVLADCLRVTVGRPEENARFMEALAGVLGSG</sequence>
<dbReference type="InterPro" id="IPR005861">
    <property type="entry name" value="HisP_aminotrans"/>
</dbReference>
<evidence type="ECO:0000259" key="12">
    <source>
        <dbReference type="Pfam" id="PF00155"/>
    </source>
</evidence>
<dbReference type="HOGENOM" id="CLU_017584_3_1_6"/>
<dbReference type="NCBIfam" id="TIGR01141">
    <property type="entry name" value="hisC"/>
    <property type="match status" value="1"/>
</dbReference>
<comment type="subunit">
    <text evidence="4 11">Homodimer.</text>
</comment>
<keyword evidence="9 11" id="KW-0368">Histidine biosynthesis</keyword>
<name>B8GMK6_THISH</name>
<evidence type="ECO:0000256" key="2">
    <source>
        <dbReference type="ARBA" id="ARBA00005011"/>
    </source>
</evidence>
<gene>
    <name evidence="11" type="primary">hisC</name>
    <name evidence="13" type="ordered locus">Tgr7_0746</name>
</gene>
<dbReference type="Gene3D" id="3.40.640.10">
    <property type="entry name" value="Type I PLP-dependent aspartate aminotransferase-like (Major domain)"/>
    <property type="match status" value="1"/>
</dbReference>